<evidence type="ECO:0000313" key="2">
    <source>
        <dbReference type="EMBL" id="EIM98929.1"/>
    </source>
</evidence>
<dbReference type="NCBIfam" id="TIGR03363">
    <property type="entry name" value="VI_chp_8"/>
    <property type="match status" value="1"/>
</dbReference>
<organism evidence="2 3">
    <name type="scientific">Paraburkholderia hospita</name>
    <dbReference type="NCBI Taxonomy" id="169430"/>
    <lineage>
        <taxon>Bacteria</taxon>
        <taxon>Pseudomonadati</taxon>
        <taxon>Pseudomonadota</taxon>
        <taxon>Betaproteobacteria</taxon>
        <taxon>Burkholderiales</taxon>
        <taxon>Burkholderiaceae</taxon>
        <taxon>Paraburkholderia</taxon>
    </lineage>
</organism>
<accession>A0ABP2PN48</accession>
<proteinExistence type="predicted"/>
<dbReference type="InterPro" id="IPR010657">
    <property type="entry name" value="ImpA_N"/>
</dbReference>
<feature type="domain" description="ImpA N-terminal" evidence="1">
    <location>
        <begin position="36"/>
        <end position="159"/>
    </location>
</feature>
<reference evidence="2 3" key="1">
    <citation type="journal article" date="2012" name="J. Bacteriol.">
        <title>Draft Genome Sequence of the Soil Bacterium Burkholderia terrae Strain BS001, Which Interacts with Fungal Surface Structures.</title>
        <authorList>
            <person name="Nazir R."/>
            <person name="Hansen M.A."/>
            <person name="Sorensen S."/>
            <person name="van Elsas J.D."/>
        </authorList>
    </citation>
    <scope>NUCLEOTIDE SEQUENCE [LARGE SCALE GENOMIC DNA]</scope>
    <source>
        <strain evidence="2 3">BS001</strain>
    </source>
</reference>
<dbReference type="Proteomes" id="UP000004980">
    <property type="component" value="Unassembled WGS sequence"/>
</dbReference>
<evidence type="ECO:0000313" key="3">
    <source>
        <dbReference type="Proteomes" id="UP000004980"/>
    </source>
</evidence>
<gene>
    <name evidence="2" type="ORF">WQE_21176</name>
</gene>
<sequence>MAWQLPGARTGLDRVMKQSYPMDVTTGFEIDLEALLAPVREGDGAGVSLRYEPLYQQIRDARTHDDASVPMGEWERPLIKADWKRVAALCTEALCTRSKDFQLAAWLCEAWTHQQRIEGFTAGTRVMAMLAEHYWQNAWPALEDGDADARVAPFVWLNDTLALVLTLHVPLLTIEGREPAHVNLDEWQRVIMEGSDEDGADLTRDLLDKHVLQGNNLAGLTTLHQQLEIAQQNWRAFERLLDTLLQHDAPHLGRVTDVLMRLSRAVTSLLGDRAVRVAPPATQQDTPDNAAHTRAELPSWENGMSDVLQDAPVGLQSAVARDKPVFAGVESRADAYQLIELAARYLAEHEPHSPTPFLLRRAVAWGQMSLPELMREVVRTDGDMSRFFAMLEVE</sequence>
<dbReference type="Pfam" id="PF06812">
    <property type="entry name" value="ImpA_N"/>
    <property type="match status" value="1"/>
</dbReference>
<dbReference type="PANTHER" id="PTHR37951:SF1">
    <property type="entry name" value="TYPE VI SECRETION SYSTEM COMPONENT TSSA1"/>
    <property type="match status" value="1"/>
</dbReference>
<dbReference type="PANTHER" id="PTHR37951">
    <property type="entry name" value="CYTOPLASMIC PROTEIN-RELATED"/>
    <property type="match status" value="1"/>
</dbReference>
<protein>
    <submittedName>
        <fullName evidence="2">ImpA family type VI secretion-associated protein</fullName>
    </submittedName>
</protein>
<keyword evidence="3" id="KW-1185">Reference proteome</keyword>
<name>A0ABP2PN48_9BURK</name>
<dbReference type="InterPro" id="IPR017740">
    <property type="entry name" value="TssA-like"/>
</dbReference>
<dbReference type="EMBL" id="AKAU01000108">
    <property type="protein sequence ID" value="EIM98929.1"/>
    <property type="molecule type" value="Genomic_DNA"/>
</dbReference>
<comment type="caution">
    <text evidence="2">The sequence shown here is derived from an EMBL/GenBank/DDBJ whole genome shotgun (WGS) entry which is preliminary data.</text>
</comment>
<evidence type="ECO:0000259" key="1">
    <source>
        <dbReference type="Pfam" id="PF06812"/>
    </source>
</evidence>